<protein>
    <submittedName>
        <fullName evidence="3">Glycosyltransferase family 2 protein</fullName>
    </submittedName>
</protein>
<evidence type="ECO:0000259" key="2">
    <source>
        <dbReference type="Pfam" id="PF02709"/>
    </source>
</evidence>
<feature type="domain" description="Galactosyltransferase C-terminal" evidence="2">
    <location>
        <begin position="129"/>
        <end position="174"/>
    </location>
</feature>
<dbReference type="SUPFAM" id="SSF53448">
    <property type="entry name" value="Nucleotide-diphospho-sugar transferases"/>
    <property type="match status" value="1"/>
</dbReference>
<evidence type="ECO:0000313" key="4">
    <source>
        <dbReference type="Proteomes" id="UP001202180"/>
    </source>
</evidence>
<sequence>MNRTYHLKKTLIKNLEDNSDDQDLEYVLLNYNSGDDMEDWVKKDLQTYIDSGKLVYYRTYEPNFFSQSHSRNMAYKLASGDILCNIDADNFTGINFSKYVLELFRSKNIFLSAAISSDESKDTGILGRICLLKKDFLKIGGYDEGMKGYGYEDTDLKLRLRSIGNEEVFINKRYCEYIQHQNDVRVSNEKLAYLIKVILLKKETYYKSSLYFLYTNGECEQYQVIDNYFVKSKSVENCFYEKGKKTWKHGLNIVNKFHWILKDQQIELKNKKGVEAYFNLSEFSIIDIRTEIEEMYILKSTIVNRNLMEKSAQQNKIIKNLKGFGRGIVYKNFDLSKKITL</sequence>
<keyword evidence="4" id="KW-1185">Reference proteome</keyword>
<evidence type="ECO:0000313" key="3">
    <source>
        <dbReference type="EMBL" id="MCK8496086.1"/>
    </source>
</evidence>
<keyword evidence="1" id="KW-0808">Transferase</keyword>
<dbReference type="InterPro" id="IPR027791">
    <property type="entry name" value="Galactosyl_T_C"/>
</dbReference>
<dbReference type="Gene3D" id="3.90.550.10">
    <property type="entry name" value="Spore Coat Polysaccharide Biosynthesis Protein SpsA, Chain A"/>
    <property type="match status" value="1"/>
</dbReference>
<dbReference type="Pfam" id="PF02709">
    <property type="entry name" value="Glyco_transf_7C"/>
    <property type="match status" value="1"/>
</dbReference>
<dbReference type="CDD" id="cd00761">
    <property type="entry name" value="Glyco_tranf_GTA_type"/>
    <property type="match status" value="1"/>
</dbReference>
<reference evidence="3 4" key="1">
    <citation type="submission" date="2022-04" db="EMBL/GenBank/DDBJ databases">
        <title>Spirosoma sp. strain RP8 genome sequencing and assembly.</title>
        <authorList>
            <person name="Jung Y."/>
        </authorList>
    </citation>
    <scope>NUCLEOTIDE SEQUENCE [LARGE SCALE GENOMIC DNA]</scope>
    <source>
        <strain evidence="3 4">RP8</strain>
    </source>
</reference>
<dbReference type="Proteomes" id="UP001202180">
    <property type="component" value="Unassembled WGS sequence"/>
</dbReference>
<proteinExistence type="predicted"/>
<dbReference type="InterPro" id="IPR029044">
    <property type="entry name" value="Nucleotide-diphossugar_trans"/>
</dbReference>
<gene>
    <name evidence="3" type="ORF">M0L20_29740</name>
</gene>
<organism evidence="3 4">
    <name type="scientific">Spirosoma liriopis</name>
    <dbReference type="NCBI Taxonomy" id="2937440"/>
    <lineage>
        <taxon>Bacteria</taxon>
        <taxon>Pseudomonadati</taxon>
        <taxon>Bacteroidota</taxon>
        <taxon>Cytophagia</taxon>
        <taxon>Cytophagales</taxon>
        <taxon>Cytophagaceae</taxon>
        <taxon>Spirosoma</taxon>
    </lineage>
</organism>
<evidence type="ECO:0000256" key="1">
    <source>
        <dbReference type="ARBA" id="ARBA00022679"/>
    </source>
</evidence>
<name>A0ABT0HV67_9BACT</name>
<accession>A0ABT0HV67</accession>
<dbReference type="EMBL" id="JALPRF010000016">
    <property type="protein sequence ID" value="MCK8496086.1"/>
    <property type="molecule type" value="Genomic_DNA"/>
</dbReference>
<comment type="caution">
    <text evidence="3">The sequence shown here is derived from an EMBL/GenBank/DDBJ whole genome shotgun (WGS) entry which is preliminary data.</text>
</comment>